<dbReference type="SUPFAM" id="SSF55729">
    <property type="entry name" value="Acyl-CoA N-acyltransferases (Nat)"/>
    <property type="match status" value="1"/>
</dbReference>
<organism evidence="4 5">
    <name type="scientific">Gluconobacter kanchanaburiensis NBRC 103587</name>
    <dbReference type="NCBI Taxonomy" id="1307948"/>
    <lineage>
        <taxon>Bacteria</taxon>
        <taxon>Pseudomonadati</taxon>
        <taxon>Pseudomonadota</taxon>
        <taxon>Alphaproteobacteria</taxon>
        <taxon>Acetobacterales</taxon>
        <taxon>Acetobacteraceae</taxon>
        <taxon>Gluconobacter</taxon>
    </lineage>
</organism>
<dbReference type="PROSITE" id="PS51186">
    <property type="entry name" value="GNAT"/>
    <property type="match status" value="1"/>
</dbReference>
<proteinExistence type="predicted"/>
<feature type="domain" description="N-acetyltransferase" evidence="3">
    <location>
        <begin position="12"/>
        <end position="151"/>
    </location>
</feature>
<dbReference type="PANTHER" id="PTHR43420">
    <property type="entry name" value="ACETYLTRANSFERASE"/>
    <property type="match status" value="1"/>
</dbReference>
<sequence length="151" mass="16013">MKTDAGKTEAAFSFATMGAECALVLASLHDLAFRGGEVWDEASMAALLSSPGTEALLVLSEQEPVGFILSRTVLDETEILTLAVAPAFRRRGVGRALVQRVQGKGTVFLEVAVCNRNAIALYGKCGFVKAGLRRGYYRDGSDALVLISSSV</sequence>
<dbReference type="AlphaFoldDB" id="A0A511B884"/>
<evidence type="ECO:0000256" key="2">
    <source>
        <dbReference type="ARBA" id="ARBA00023315"/>
    </source>
</evidence>
<dbReference type="EMBL" id="BJVA01000009">
    <property type="protein sequence ID" value="GEK96608.1"/>
    <property type="molecule type" value="Genomic_DNA"/>
</dbReference>
<evidence type="ECO:0000259" key="3">
    <source>
        <dbReference type="PROSITE" id="PS51186"/>
    </source>
</evidence>
<dbReference type="Pfam" id="PF00583">
    <property type="entry name" value="Acetyltransf_1"/>
    <property type="match status" value="1"/>
</dbReference>
<evidence type="ECO:0000313" key="4">
    <source>
        <dbReference type="EMBL" id="GEK96608.1"/>
    </source>
</evidence>
<dbReference type="GO" id="GO:0016747">
    <property type="term" value="F:acyltransferase activity, transferring groups other than amino-acyl groups"/>
    <property type="evidence" value="ECO:0007669"/>
    <property type="project" value="InterPro"/>
</dbReference>
<dbReference type="InterPro" id="IPR000182">
    <property type="entry name" value="GNAT_dom"/>
</dbReference>
<dbReference type="Gene3D" id="3.40.630.30">
    <property type="match status" value="1"/>
</dbReference>
<dbReference type="Proteomes" id="UP000321079">
    <property type="component" value="Unassembled WGS sequence"/>
</dbReference>
<reference evidence="4 5" key="1">
    <citation type="submission" date="2019-07" db="EMBL/GenBank/DDBJ databases">
        <title>Whole genome shotgun sequence of Gluconobacter kanchanaburiensis NBRC 103587.</title>
        <authorList>
            <person name="Hosoyama A."/>
            <person name="Uohara A."/>
            <person name="Ohji S."/>
            <person name="Ichikawa N."/>
        </authorList>
    </citation>
    <scope>NUCLEOTIDE SEQUENCE [LARGE SCALE GENOMIC DNA]</scope>
    <source>
        <strain evidence="4 5">NBRC 103587</strain>
    </source>
</reference>
<dbReference type="InterPro" id="IPR050680">
    <property type="entry name" value="YpeA/RimI_acetyltransf"/>
</dbReference>
<accession>A0A511B884</accession>
<gene>
    <name evidence="4" type="ORF">GKA01_18050</name>
</gene>
<protein>
    <submittedName>
        <fullName evidence="4">Alanine acetyltransferase</fullName>
    </submittedName>
</protein>
<dbReference type="RefSeq" id="WP_371859267.1">
    <property type="nucleotide sequence ID" value="NZ_BARK01000030.1"/>
</dbReference>
<evidence type="ECO:0000313" key="5">
    <source>
        <dbReference type="Proteomes" id="UP000321079"/>
    </source>
</evidence>
<keyword evidence="2" id="KW-0012">Acyltransferase</keyword>
<dbReference type="CDD" id="cd04301">
    <property type="entry name" value="NAT_SF"/>
    <property type="match status" value="1"/>
</dbReference>
<keyword evidence="5" id="KW-1185">Reference proteome</keyword>
<dbReference type="InterPro" id="IPR016181">
    <property type="entry name" value="Acyl_CoA_acyltransferase"/>
</dbReference>
<name>A0A511B884_9PROT</name>
<comment type="caution">
    <text evidence="4">The sequence shown here is derived from an EMBL/GenBank/DDBJ whole genome shotgun (WGS) entry which is preliminary data.</text>
</comment>
<keyword evidence="1 4" id="KW-0808">Transferase</keyword>
<dbReference type="PANTHER" id="PTHR43420:SF44">
    <property type="entry name" value="ACETYLTRANSFERASE YPEA"/>
    <property type="match status" value="1"/>
</dbReference>
<evidence type="ECO:0000256" key="1">
    <source>
        <dbReference type="ARBA" id="ARBA00022679"/>
    </source>
</evidence>